<keyword evidence="1" id="KW-0812">Transmembrane</keyword>
<dbReference type="Proteomes" id="UP000308671">
    <property type="component" value="Unassembled WGS sequence"/>
</dbReference>
<proteinExistence type="predicted"/>
<dbReference type="EMBL" id="PQXL01000513">
    <property type="protein sequence ID" value="THV45223.1"/>
    <property type="molecule type" value="Genomic_DNA"/>
</dbReference>
<dbReference type="AlphaFoldDB" id="A0A4S8QK39"/>
<comment type="caution">
    <text evidence="2">The sequence shown here is derived from an EMBL/GenBank/DDBJ whole genome shotgun (WGS) entry which is preliminary data.</text>
</comment>
<keyword evidence="3" id="KW-1185">Reference proteome</keyword>
<evidence type="ECO:0000313" key="2">
    <source>
        <dbReference type="EMBL" id="THV45223.1"/>
    </source>
</evidence>
<evidence type="ECO:0000256" key="1">
    <source>
        <dbReference type="SAM" id="Phobius"/>
    </source>
</evidence>
<keyword evidence="1" id="KW-0472">Membrane</keyword>
<feature type="transmembrane region" description="Helical" evidence="1">
    <location>
        <begin position="21"/>
        <end position="42"/>
    </location>
</feature>
<protein>
    <submittedName>
        <fullName evidence="2">Uncharacterized protein</fullName>
    </submittedName>
</protein>
<feature type="transmembrane region" description="Helical" evidence="1">
    <location>
        <begin position="109"/>
        <end position="131"/>
    </location>
</feature>
<sequence>MTKYQLRVFNDQKQAIICNECLFWLLFSAAPLLLISLLLWIVPTNRPDTSTEIIYPTITHSESWNYQSRPPYGYTLRKSQFSPRQIEWGNDYILPLTRFIFSGVIWEEWLLGILFWTDLMFGMTLVLLVIIQIRRSFEKRKLDVGENMGAGGEIV</sequence>
<keyword evidence="1" id="KW-1133">Transmembrane helix</keyword>
<name>A0A4S8QK39_9HELO</name>
<evidence type="ECO:0000313" key="3">
    <source>
        <dbReference type="Proteomes" id="UP000308671"/>
    </source>
</evidence>
<gene>
    <name evidence="2" type="ORF">BGAL_0514g00010</name>
</gene>
<organism evidence="2 3">
    <name type="scientific">Botrytis galanthina</name>
    <dbReference type="NCBI Taxonomy" id="278940"/>
    <lineage>
        <taxon>Eukaryota</taxon>
        <taxon>Fungi</taxon>
        <taxon>Dikarya</taxon>
        <taxon>Ascomycota</taxon>
        <taxon>Pezizomycotina</taxon>
        <taxon>Leotiomycetes</taxon>
        <taxon>Helotiales</taxon>
        <taxon>Sclerotiniaceae</taxon>
        <taxon>Botrytis</taxon>
    </lineage>
</organism>
<reference evidence="2 3" key="1">
    <citation type="submission" date="2017-12" db="EMBL/GenBank/DDBJ databases">
        <title>Comparative genomics of Botrytis spp.</title>
        <authorList>
            <person name="Valero-Jimenez C.A."/>
            <person name="Tapia P."/>
            <person name="Veloso J."/>
            <person name="Silva-Moreno E."/>
            <person name="Staats M."/>
            <person name="Valdes J.H."/>
            <person name="Van Kan J.A.L."/>
        </authorList>
    </citation>
    <scope>NUCLEOTIDE SEQUENCE [LARGE SCALE GENOMIC DNA]</scope>
    <source>
        <strain evidence="2 3">MUCL435</strain>
    </source>
</reference>
<dbReference type="OrthoDB" id="3563108at2759"/>
<accession>A0A4S8QK39</accession>